<dbReference type="InterPro" id="IPR055172">
    <property type="entry name" value="HTH_RsaL-like"/>
</dbReference>
<evidence type="ECO:0000313" key="3">
    <source>
        <dbReference type="Proteomes" id="UP000694660"/>
    </source>
</evidence>
<geneLocation type="plasmid" evidence="2">
    <name>unnamed1</name>
</geneLocation>
<dbReference type="AlphaFoldDB" id="A0A944H945"/>
<dbReference type="Pfam" id="PF22495">
    <property type="entry name" value="HTH_92"/>
    <property type="match status" value="1"/>
</dbReference>
<accession>A0A944H945</accession>
<keyword evidence="3" id="KW-1185">Reference proteome</keyword>
<dbReference type="Proteomes" id="UP000694660">
    <property type="component" value="Unassembled WGS sequence"/>
</dbReference>
<keyword evidence="2" id="KW-0614">Plasmid</keyword>
<feature type="domain" description="RsaL-like HTH" evidence="1">
    <location>
        <begin position="31"/>
        <end position="73"/>
    </location>
</feature>
<evidence type="ECO:0000313" key="2">
    <source>
        <dbReference type="EMBL" id="MBT0963023.1"/>
    </source>
</evidence>
<proteinExistence type="predicted"/>
<sequence length="104" mass="11713">MAKLYDAPNFSKKINAARVSRFRKLLANPMQLRESDNYNQSDYWRLYGVSQSAGSRMENGRPLSGSTQILIVLKALGRISDEDLIDAVRLVEEVGLPRRGQADD</sequence>
<dbReference type="RefSeq" id="WP_214362929.1">
    <property type="nucleotide sequence ID" value="NZ_JAEKFT010000023.1"/>
</dbReference>
<protein>
    <recommendedName>
        <fullName evidence="1">RsaL-like HTH domain-containing protein</fullName>
    </recommendedName>
</protein>
<comment type="caution">
    <text evidence="2">The sequence shown here is derived from an EMBL/GenBank/DDBJ whole genome shotgun (WGS) entry which is preliminary data.</text>
</comment>
<organism evidence="2 3">
    <name type="scientific">Denitromonas iodatirespirans</name>
    <dbReference type="NCBI Taxonomy" id="2795389"/>
    <lineage>
        <taxon>Bacteria</taxon>
        <taxon>Pseudomonadati</taxon>
        <taxon>Pseudomonadota</taxon>
        <taxon>Betaproteobacteria</taxon>
        <taxon>Rhodocyclales</taxon>
        <taxon>Zoogloeaceae</taxon>
        <taxon>Denitromonas</taxon>
    </lineage>
</organism>
<gene>
    <name evidence="2" type="ORF">I8J34_17715</name>
</gene>
<reference evidence="3" key="1">
    <citation type="journal article" date="2022" name="ISME J.">
        <title>Genetic and phylogenetic analysis of dissimilatory iodate-reducing bacteria identifies potential niches across the world's oceans.</title>
        <authorList>
            <person name="Reyes-Umana V."/>
            <person name="Henning Z."/>
            <person name="Lee K."/>
            <person name="Barnum T.P."/>
            <person name="Coates J.D."/>
        </authorList>
    </citation>
    <scope>NUCLEOTIDE SEQUENCE [LARGE SCALE GENOMIC DNA]</scope>
    <source>
        <strain evidence="3">IR12</strain>
    </source>
</reference>
<name>A0A944H945_DENI1</name>
<evidence type="ECO:0000259" key="1">
    <source>
        <dbReference type="Pfam" id="PF22495"/>
    </source>
</evidence>
<dbReference type="EMBL" id="JAEKFT010000023">
    <property type="protein sequence ID" value="MBT0963023.1"/>
    <property type="molecule type" value="Genomic_DNA"/>
</dbReference>